<sequence length="93" mass="10959">MIISDQTVVHQMPQSLLFKHSACLVNIMIRHKTRRVTNQELFIQKQKQRKMSLGIHRCRHFRRKPRLEGASERLDGDDLSSKWSLTSLEDSET</sequence>
<evidence type="ECO:0000313" key="1">
    <source>
        <dbReference type="EMBL" id="GIX68075.1"/>
    </source>
</evidence>
<dbReference type="AlphaFoldDB" id="A0AAV4M890"/>
<dbReference type="EMBL" id="BPLR01019456">
    <property type="protein sequence ID" value="GIX68075.1"/>
    <property type="molecule type" value="Genomic_DNA"/>
</dbReference>
<comment type="caution">
    <text evidence="1">The sequence shown here is derived from an EMBL/GenBank/DDBJ whole genome shotgun (WGS) entry which is preliminary data.</text>
</comment>
<evidence type="ECO:0000313" key="2">
    <source>
        <dbReference type="Proteomes" id="UP001054945"/>
    </source>
</evidence>
<organism evidence="1 2">
    <name type="scientific">Caerostris extrusa</name>
    <name type="common">Bark spider</name>
    <name type="synonym">Caerostris bankana</name>
    <dbReference type="NCBI Taxonomy" id="172846"/>
    <lineage>
        <taxon>Eukaryota</taxon>
        <taxon>Metazoa</taxon>
        <taxon>Ecdysozoa</taxon>
        <taxon>Arthropoda</taxon>
        <taxon>Chelicerata</taxon>
        <taxon>Arachnida</taxon>
        <taxon>Araneae</taxon>
        <taxon>Araneomorphae</taxon>
        <taxon>Entelegynae</taxon>
        <taxon>Araneoidea</taxon>
        <taxon>Araneidae</taxon>
        <taxon>Caerostris</taxon>
    </lineage>
</organism>
<accession>A0AAV4M890</accession>
<keyword evidence="2" id="KW-1185">Reference proteome</keyword>
<dbReference type="Proteomes" id="UP001054945">
    <property type="component" value="Unassembled WGS sequence"/>
</dbReference>
<name>A0AAV4M890_CAEEX</name>
<protein>
    <submittedName>
        <fullName evidence="1">Uncharacterized protein</fullName>
    </submittedName>
</protein>
<proteinExistence type="predicted"/>
<gene>
    <name evidence="1" type="ORF">CEXT_170541</name>
</gene>
<reference evidence="1 2" key="1">
    <citation type="submission" date="2021-06" db="EMBL/GenBank/DDBJ databases">
        <title>Caerostris extrusa draft genome.</title>
        <authorList>
            <person name="Kono N."/>
            <person name="Arakawa K."/>
        </authorList>
    </citation>
    <scope>NUCLEOTIDE SEQUENCE [LARGE SCALE GENOMIC DNA]</scope>
</reference>